<feature type="non-terminal residue" evidence="1">
    <location>
        <position position="1"/>
    </location>
</feature>
<dbReference type="Proteomes" id="UP000789366">
    <property type="component" value="Unassembled WGS sequence"/>
</dbReference>
<dbReference type="EMBL" id="CAJVPW010025620">
    <property type="protein sequence ID" value="CAG8709437.1"/>
    <property type="molecule type" value="Genomic_DNA"/>
</dbReference>
<comment type="caution">
    <text evidence="1">The sequence shown here is derived from an EMBL/GenBank/DDBJ whole genome shotgun (WGS) entry which is preliminary data.</text>
</comment>
<name>A0ACA9PMF7_9GLOM</name>
<evidence type="ECO:0000313" key="1">
    <source>
        <dbReference type="EMBL" id="CAG8709437.1"/>
    </source>
</evidence>
<keyword evidence="2" id="KW-1185">Reference proteome</keyword>
<organism evidence="1 2">
    <name type="scientific">Cetraspora pellucida</name>
    <dbReference type="NCBI Taxonomy" id="1433469"/>
    <lineage>
        <taxon>Eukaryota</taxon>
        <taxon>Fungi</taxon>
        <taxon>Fungi incertae sedis</taxon>
        <taxon>Mucoromycota</taxon>
        <taxon>Glomeromycotina</taxon>
        <taxon>Glomeromycetes</taxon>
        <taxon>Diversisporales</taxon>
        <taxon>Gigasporaceae</taxon>
        <taxon>Cetraspora</taxon>
    </lineage>
</organism>
<protein>
    <submittedName>
        <fullName evidence="1">14729_t:CDS:1</fullName>
    </submittedName>
</protein>
<feature type="non-terminal residue" evidence="1">
    <location>
        <position position="59"/>
    </location>
</feature>
<evidence type="ECO:0000313" key="2">
    <source>
        <dbReference type="Proteomes" id="UP000789366"/>
    </source>
</evidence>
<reference evidence="1" key="1">
    <citation type="submission" date="2021-06" db="EMBL/GenBank/DDBJ databases">
        <authorList>
            <person name="Kallberg Y."/>
            <person name="Tangrot J."/>
            <person name="Rosling A."/>
        </authorList>
    </citation>
    <scope>NUCLEOTIDE SEQUENCE</scope>
    <source>
        <strain evidence="1">28 12/20/2015</strain>
    </source>
</reference>
<proteinExistence type="predicted"/>
<gene>
    <name evidence="1" type="ORF">SPELUC_LOCUS11721</name>
</gene>
<accession>A0ACA9PMF7</accession>
<sequence>QYSNLYQENSNGNNNYYRIIDKSLCSLYKLDYDDENNIEGRYEIRSYNLKCEQHRIEIE</sequence>